<sequence>MCAQGAGKDGVGAAEGGALPSVEQLRGAPDGPPDTTFILRITQLLDDHLECSIVERTTWSPRRCSRSAQPSAGRLGGCGARTLGCAAFPGIQGPTQLWRNCCLPSGGGWALSPLQVTVPAQGTGLGPGKTSCLQALGSSIRIPGHHHETGSQPRPDAKWGPTKPHCWVPAFCPGLRADHPAVTRGLHWSWLRLWGMKPPSLAEGVKARLAEPSAPVAATPVVVDPARVKTKGGCGAQSNRVTSQISETRKQRPFPSQGSEQRLLMVRDRRMG</sequence>
<reference evidence="2" key="1">
    <citation type="submission" date="2020-12" db="EMBL/GenBank/DDBJ databases">
        <authorList>
            <consortium name="Molecular Ecology Group"/>
        </authorList>
    </citation>
    <scope>NUCLEOTIDE SEQUENCE</scope>
    <source>
        <strain evidence="2">TBG_1078</strain>
    </source>
</reference>
<protein>
    <submittedName>
        <fullName evidence="2">(raccoon dog) hypothetical protein</fullName>
    </submittedName>
</protein>
<gene>
    <name evidence="2" type="ORF">NYPRO_LOCUS5409</name>
</gene>
<dbReference type="Proteomes" id="UP000645828">
    <property type="component" value="Unassembled WGS sequence"/>
</dbReference>
<dbReference type="EMBL" id="CAJHUB010000669">
    <property type="protein sequence ID" value="CAD7672614.1"/>
    <property type="molecule type" value="Genomic_DNA"/>
</dbReference>
<proteinExistence type="predicted"/>
<evidence type="ECO:0000256" key="1">
    <source>
        <dbReference type="SAM" id="MobiDB-lite"/>
    </source>
</evidence>
<feature type="compositionally biased region" description="Polar residues" evidence="1">
    <location>
        <begin position="236"/>
        <end position="246"/>
    </location>
</feature>
<dbReference type="AlphaFoldDB" id="A0A811YA61"/>
<evidence type="ECO:0000313" key="2">
    <source>
        <dbReference type="EMBL" id="CAD7672614.1"/>
    </source>
</evidence>
<accession>A0A811YA61</accession>
<evidence type="ECO:0000313" key="3">
    <source>
        <dbReference type="Proteomes" id="UP000645828"/>
    </source>
</evidence>
<keyword evidence="3" id="KW-1185">Reference proteome</keyword>
<organism evidence="2 3">
    <name type="scientific">Nyctereutes procyonoides</name>
    <name type="common">Raccoon dog</name>
    <name type="synonym">Canis procyonoides</name>
    <dbReference type="NCBI Taxonomy" id="34880"/>
    <lineage>
        <taxon>Eukaryota</taxon>
        <taxon>Metazoa</taxon>
        <taxon>Chordata</taxon>
        <taxon>Craniata</taxon>
        <taxon>Vertebrata</taxon>
        <taxon>Euteleostomi</taxon>
        <taxon>Mammalia</taxon>
        <taxon>Eutheria</taxon>
        <taxon>Laurasiatheria</taxon>
        <taxon>Carnivora</taxon>
        <taxon>Caniformia</taxon>
        <taxon>Canidae</taxon>
        <taxon>Nyctereutes</taxon>
    </lineage>
</organism>
<feature type="region of interest" description="Disordered" evidence="1">
    <location>
        <begin position="229"/>
        <end position="259"/>
    </location>
</feature>
<name>A0A811YA61_NYCPR</name>
<comment type="caution">
    <text evidence="2">The sequence shown here is derived from an EMBL/GenBank/DDBJ whole genome shotgun (WGS) entry which is preliminary data.</text>
</comment>